<evidence type="ECO:0000256" key="1">
    <source>
        <dbReference type="ARBA" id="ARBA00022801"/>
    </source>
</evidence>
<keyword evidence="4" id="KW-1185">Reference proteome</keyword>
<organism evidence="3 4">
    <name type="scientific">Salinisphaera dokdonensis CL-ES53</name>
    <dbReference type="NCBI Taxonomy" id="1304272"/>
    <lineage>
        <taxon>Bacteria</taxon>
        <taxon>Pseudomonadati</taxon>
        <taxon>Pseudomonadota</taxon>
        <taxon>Gammaproteobacteria</taxon>
        <taxon>Salinisphaerales</taxon>
        <taxon>Salinisphaeraceae</taxon>
        <taxon>Salinisphaera</taxon>
    </lineage>
</organism>
<dbReference type="InterPro" id="IPR050300">
    <property type="entry name" value="GDXG_lipolytic_enzyme"/>
</dbReference>
<dbReference type="Gene3D" id="3.40.50.1820">
    <property type="entry name" value="alpha/beta hydrolase"/>
    <property type="match status" value="1"/>
</dbReference>
<accession>A0ABV2AVJ4</accession>
<dbReference type="InterPro" id="IPR013094">
    <property type="entry name" value="AB_hydrolase_3"/>
</dbReference>
<dbReference type="Proteomes" id="UP001460888">
    <property type="component" value="Unassembled WGS sequence"/>
</dbReference>
<sequence length="348" mass="36569">MKAQTLASRIEGGLARTTLNLPAALLRILAGRPVVLDGQTLDVQTQMLLRLQNLRGGAALGGRAVERERALMEGQCQLLEPGTEQPVETREVKLAGGAGPLPARVYRPAACPPKAGALVFYHGGGFVIGSVDSHDGVCRALAERANCVVISVEYRLAPEHPAPAGVEDAIASFRDIVVRADELGVDANRLAVGGDSAGGNLAAVVAQATRKDTVPPAFQLLFYPTVDFAKDRESVRTFAKGFLLEKSSMDWFRGHYIPESVDNSDPRVSPIYGDTSGVAPAIVITGGFDPLRDEGEAYAEAMKASGVDVTVSRKPTMIHGFLNFAGAVAGGDAALTEGADALARALQQ</sequence>
<dbReference type="RefSeq" id="WP_353108251.1">
    <property type="nucleotide sequence ID" value="NZ_APND01000001.1"/>
</dbReference>
<evidence type="ECO:0000313" key="3">
    <source>
        <dbReference type="EMBL" id="MES1927621.1"/>
    </source>
</evidence>
<evidence type="ECO:0000259" key="2">
    <source>
        <dbReference type="Pfam" id="PF07859"/>
    </source>
</evidence>
<protein>
    <submittedName>
        <fullName evidence="3">Lipase</fullName>
    </submittedName>
</protein>
<proteinExistence type="predicted"/>
<dbReference type="EMBL" id="APND01000001">
    <property type="protein sequence ID" value="MES1927621.1"/>
    <property type="molecule type" value="Genomic_DNA"/>
</dbReference>
<reference evidence="3 4" key="1">
    <citation type="submission" date="2013-03" db="EMBL/GenBank/DDBJ databases">
        <title>Salinisphaera dokdonensis CL-ES53 Genome Sequencing.</title>
        <authorList>
            <person name="Li C."/>
            <person name="Lai Q."/>
            <person name="Shao Z."/>
        </authorList>
    </citation>
    <scope>NUCLEOTIDE SEQUENCE [LARGE SCALE GENOMIC DNA]</scope>
    <source>
        <strain evidence="3 4">CL-ES53</strain>
    </source>
</reference>
<evidence type="ECO:0000313" key="4">
    <source>
        <dbReference type="Proteomes" id="UP001460888"/>
    </source>
</evidence>
<dbReference type="PANTHER" id="PTHR48081:SF8">
    <property type="entry name" value="ALPHA_BETA HYDROLASE FOLD-3 DOMAIN-CONTAINING PROTEIN-RELATED"/>
    <property type="match status" value="1"/>
</dbReference>
<dbReference type="Pfam" id="PF07859">
    <property type="entry name" value="Abhydrolase_3"/>
    <property type="match status" value="1"/>
</dbReference>
<name>A0ABV2AVJ4_9GAMM</name>
<dbReference type="InterPro" id="IPR029058">
    <property type="entry name" value="AB_hydrolase_fold"/>
</dbReference>
<keyword evidence="1" id="KW-0378">Hydrolase</keyword>
<gene>
    <name evidence="3" type="ORF">SADO_00155</name>
</gene>
<dbReference type="PANTHER" id="PTHR48081">
    <property type="entry name" value="AB HYDROLASE SUPERFAMILY PROTEIN C4A8.06C"/>
    <property type="match status" value="1"/>
</dbReference>
<dbReference type="SUPFAM" id="SSF53474">
    <property type="entry name" value="alpha/beta-Hydrolases"/>
    <property type="match status" value="1"/>
</dbReference>
<comment type="caution">
    <text evidence="3">The sequence shown here is derived from an EMBL/GenBank/DDBJ whole genome shotgun (WGS) entry which is preliminary data.</text>
</comment>
<feature type="domain" description="Alpha/beta hydrolase fold-3" evidence="2">
    <location>
        <begin position="118"/>
        <end position="322"/>
    </location>
</feature>